<sequence length="672" mass="75204">MEAQFAQSRLIWAPKDPSRTHVEGFRKIVNRKHGLNLKDYHDLHKYSTTDYTFWQDLWEYLGIIYSVPPDKIIIPGKIKEVPEWFPGARLNYAENILRHNGDSIALTGARETGQLKHVTFRQLRELVREMAAAMRVHGLQKGDRVAAIITNHIDVVVIAMAAASIGALFSSTATDMGAQGVLDRYRQVKPKLIFAETEVIYATKTIDLVPKVITVVKDLQNHGLEATILLPSAKTEREAHIPTGIPNCYTLRQFLARGDNRPLAFEQLPFNHPFFILYSSGTTGVPKCIVHSAGGLILNGMKEHVLSYDIGPDDTYFQYTTPGWMMWNSILPGLSQGARLIAYDGSPFHPSLPAFLKFVNDQGVTIFGTGPRFLAEIQAQGIDPHKLAPFDSLRTIMSTGAPLTNQVFEWAQEAFGNVHLTSVSGGTDICAGFCSACPSLPTYSGELQGKALGMAVEIWDVHGKNVEDTGTPGELVCVRPHPTMPVFFWGDENNEKYRKAYFDMWPGVWRQGDFIVKNPKTKGYIILGRSDGVLNPSGVRFGSAEIYAVLDQFRDDFDDTLCVGQRRPEDKDERVLLFCKMRPGVKFTPELVQRVKSAIRQALSARHVPSYIFEIEDIPYTVNNKRIEIAVKQIVSGSNLKPSGTVANPESLKLYYKFRHLEQLLKEPKAKL</sequence>
<gene>
    <name evidence="1" type="ORF">BDY19DRAFT_997159</name>
</gene>
<comment type="caution">
    <text evidence="1">The sequence shown here is derived from an EMBL/GenBank/DDBJ whole genome shotgun (WGS) entry which is preliminary data.</text>
</comment>
<organism evidence="1 2">
    <name type="scientific">Irpex rosettiformis</name>
    <dbReference type="NCBI Taxonomy" id="378272"/>
    <lineage>
        <taxon>Eukaryota</taxon>
        <taxon>Fungi</taxon>
        <taxon>Dikarya</taxon>
        <taxon>Basidiomycota</taxon>
        <taxon>Agaricomycotina</taxon>
        <taxon>Agaricomycetes</taxon>
        <taxon>Polyporales</taxon>
        <taxon>Irpicaceae</taxon>
        <taxon>Irpex</taxon>
    </lineage>
</organism>
<keyword evidence="1" id="KW-0436">Ligase</keyword>
<keyword evidence="2" id="KW-1185">Reference proteome</keyword>
<reference evidence="1" key="1">
    <citation type="journal article" date="2021" name="Environ. Microbiol.">
        <title>Gene family expansions and transcriptome signatures uncover fungal adaptations to wood decay.</title>
        <authorList>
            <person name="Hage H."/>
            <person name="Miyauchi S."/>
            <person name="Viragh M."/>
            <person name="Drula E."/>
            <person name="Min B."/>
            <person name="Chaduli D."/>
            <person name="Navarro D."/>
            <person name="Favel A."/>
            <person name="Norest M."/>
            <person name="Lesage-Meessen L."/>
            <person name="Balint B."/>
            <person name="Merenyi Z."/>
            <person name="de Eugenio L."/>
            <person name="Morin E."/>
            <person name="Martinez A.T."/>
            <person name="Baldrian P."/>
            <person name="Stursova M."/>
            <person name="Martinez M.J."/>
            <person name="Novotny C."/>
            <person name="Magnuson J.K."/>
            <person name="Spatafora J.W."/>
            <person name="Maurice S."/>
            <person name="Pangilinan J."/>
            <person name="Andreopoulos W."/>
            <person name="LaButti K."/>
            <person name="Hundley H."/>
            <person name="Na H."/>
            <person name="Kuo A."/>
            <person name="Barry K."/>
            <person name="Lipzen A."/>
            <person name="Henrissat B."/>
            <person name="Riley R."/>
            <person name="Ahrendt S."/>
            <person name="Nagy L.G."/>
            <person name="Grigoriev I.V."/>
            <person name="Martin F."/>
            <person name="Rosso M.N."/>
        </authorList>
    </citation>
    <scope>NUCLEOTIDE SEQUENCE</scope>
    <source>
        <strain evidence="1">CBS 384.51</strain>
    </source>
</reference>
<protein>
    <submittedName>
        <fullName evidence="1">Acetoacetate-CoA ligase</fullName>
    </submittedName>
</protein>
<name>A0ACB8TSY3_9APHY</name>
<evidence type="ECO:0000313" key="2">
    <source>
        <dbReference type="Proteomes" id="UP001055072"/>
    </source>
</evidence>
<dbReference type="EMBL" id="MU274935">
    <property type="protein sequence ID" value="KAI0085095.1"/>
    <property type="molecule type" value="Genomic_DNA"/>
</dbReference>
<evidence type="ECO:0000313" key="1">
    <source>
        <dbReference type="EMBL" id="KAI0085095.1"/>
    </source>
</evidence>
<proteinExistence type="predicted"/>
<dbReference type="Proteomes" id="UP001055072">
    <property type="component" value="Unassembled WGS sequence"/>
</dbReference>
<accession>A0ACB8TSY3</accession>